<evidence type="ECO:0000256" key="1">
    <source>
        <dbReference type="ARBA" id="ARBA00023125"/>
    </source>
</evidence>
<dbReference type="PRINTS" id="PR00455">
    <property type="entry name" value="HTHTETR"/>
</dbReference>
<dbReference type="InterPro" id="IPR050109">
    <property type="entry name" value="HTH-type_TetR-like_transc_reg"/>
</dbReference>
<dbReference type="SUPFAM" id="SSF46689">
    <property type="entry name" value="Homeodomain-like"/>
    <property type="match status" value="1"/>
</dbReference>
<keyword evidence="5" id="KW-1185">Reference proteome</keyword>
<reference evidence="4 5" key="1">
    <citation type="submission" date="2020-05" db="EMBL/GenBank/DDBJ databases">
        <title>MicrobeNet Type strains.</title>
        <authorList>
            <person name="Nicholson A.C."/>
        </authorList>
    </citation>
    <scope>NUCLEOTIDE SEQUENCE [LARGE SCALE GENOMIC DNA]</scope>
    <source>
        <strain evidence="4 5">JCM 3224</strain>
    </source>
</reference>
<keyword evidence="1 2" id="KW-0238">DNA-binding</keyword>
<comment type="caution">
    <text evidence="4">The sequence shown here is derived from an EMBL/GenBank/DDBJ whole genome shotgun (WGS) entry which is preliminary data.</text>
</comment>
<gene>
    <name evidence="4" type="ORF">HLB23_08840</name>
</gene>
<dbReference type="AlphaFoldDB" id="A0A849C299"/>
<sequence length="202" mass="21729">MSSLPATFTTVHTLKNSQRQRRERLLVAAWELAAEGGYAAVTMHAVADRSQVARATLYRYFGSKDQLLTAVGAEWTRQANAAVWRPEAVAAESAAGAAERVAAFLAEIVERTAHEMPLASAVVSAVISGDPTADRERRVLYELVLGRLEETIGTAVTAEDRAEIVALLGQLVLGAVTGQCLLHQSLEQVRDMLTGAAHRLLP</sequence>
<dbReference type="RefSeq" id="WP_067517956.1">
    <property type="nucleotide sequence ID" value="NZ_JABELX010000003.1"/>
</dbReference>
<dbReference type="Proteomes" id="UP000586827">
    <property type="component" value="Unassembled WGS sequence"/>
</dbReference>
<evidence type="ECO:0000313" key="5">
    <source>
        <dbReference type="Proteomes" id="UP000586827"/>
    </source>
</evidence>
<dbReference type="Pfam" id="PF00440">
    <property type="entry name" value="TetR_N"/>
    <property type="match status" value="1"/>
</dbReference>
<accession>A0A849C299</accession>
<name>A0A849C299_9NOCA</name>
<proteinExistence type="predicted"/>
<dbReference type="EMBL" id="JABELX010000003">
    <property type="protein sequence ID" value="NNH69967.1"/>
    <property type="molecule type" value="Genomic_DNA"/>
</dbReference>
<feature type="domain" description="HTH tetR-type" evidence="3">
    <location>
        <begin position="19"/>
        <end position="79"/>
    </location>
</feature>
<dbReference type="PROSITE" id="PS50977">
    <property type="entry name" value="HTH_TETR_2"/>
    <property type="match status" value="1"/>
</dbReference>
<evidence type="ECO:0000256" key="2">
    <source>
        <dbReference type="PROSITE-ProRule" id="PRU00335"/>
    </source>
</evidence>
<dbReference type="PROSITE" id="PS01081">
    <property type="entry name" value="HTH_TETR_1"/>
    <property type="match status" value="1"/>
</dbReference>
<evidence type="ECO:0000259" key="3">
    <source>
        <dbReference type="PROSITE" id="PS50977"/>
    </source>
</evidence>
<organism evidence="4 5">
    <name type="scientific">Nocardia uniformis</name>
    <dbReference type="NCBI Taxonomy" id="53432"/>
    <lineage>
        <taxon>Bacteria</taxon>
        <taxon>Bacillati</taxon>
        <taxon>Actinomycetota</taxon>
        <taxon>Actinomycetes</taxon>
        <taxon>Mycobacteriales</taxon>
        <taxon>Nocardiaceae</taxon>
        <taxon>Nocardia</taxon>
    </lineage>
</organism>
<feature type="DNA-binding region" description="H-T-H motif" evidence="2">
    <location>
        <begin position="42"/>
        <end position="61"/>
    </location>
</feature>
<dbReference type="InterPro" id="IPR023772">
    <property type="entry name" value="DNA-bd_HTH_TetR-type_CS"/>
</dbReference>
<dbReference type="GO" id="GO:0003700">
    <property type="term" value="F:DNA-binding transcription factor activity"/>
    <property type="evidence" value="ECO:0007669"/>
    <property type="project" value="TreeGrafter"/>
</dbReference>
<dbReference type="PANTHER" id="PTHR30055">
    <property type="entry name" value="HTH-TYPE TRANSCRIPTIONAL REGULATOR RUTR"/>
    <property type="match status" value="1"/>
</dbReference>
<dbReference type="Gene3D" id="1.10.357.10">
    <property type="entry name" value="Tetracycline Repressor, domain 2"/>
    <property type="match status" value="1"/>
</dbReference>
<dbReference type="InterPro" id="IPR001647">
    <property type="entry name" value="HTH_TetR"/>
</dbReference>
<dbReference type="InterPro" id="IPR009057">
    <property type="entry name" value="Homeodomain-like_sf"/>
</dbReference>
<protein>
    <submittedName>
        <fullName evidence="4">TetR/AcrR family transcriptional regulator</fullName>
    </submittedName>
</protein>
<dbReference type="GO" id="GO:0000976">
    <property type="term" value="F:transcription cis-regulatory region binding"/>
    <property type="evidence" value="ECO:0007669"/>
    <property type="project" value="TreeGrafter"/>
</dbReference>
<evidence type="ECO:0000313" key="4">
    <source>
        <dbReference type="EMBL" id="NNH69967.1"/>
    </source>
</evidence>
<dbReference type="PANTHER" id="PTHR30055:SF226">
    <property type="entry name" value="HTH-TYPE TRANSCRIPTIONAL REGULATOR PKSA"/>
    <property type="match status" value="1"/>
</dbReference>